<proteinExistence type="predicted"/>
<gene>
    <name evidence="1" type="ORF">SBOR_1054</name>
</gene>
<dbReference type="Proteomes" id="UP000019487">
    <property type="component" value="Unassembled WGS sequence"/>
</dbReference>
<sequence>MSLARMSSRVLRDVSIKGGGKGLRLDQTKSWPGRPPMVRVYPVKDFDLKSWTVDLANLVVSSAEDTVEEREVTVSVALSF</sequence>
<accession>W9CVG7</accession>
<protein>
    <submittedName>
        <fullName evidence="1">Uncharacterized protein</fullName>
    </submittedName>
</protein>
<evidence type="ECO:0000313" key="2">
    <source>
        <dbReference type="Proteomes" id="UP000019487"/>
    </source>
</evidence>
<organism evidence="1 2">
    <name type="scientific">Sclerotinia borealis (strain F-4128)</name>
    <dbReference type="NCBI Taxonomy" id="1432307"/>
    <lineage>
        <taxon>Eukaryota</taxon>
        <taxon>Fungi</taxon>
        <taxon>Dikarya</taxon>
        <taxon>Ascomycota</taxon>
        <taxon>Pezizomycotina</taxon>
        <taxon>Leotiomycetes</taxon>
        <taxon>Helotiales</taxon>
        <taxon>Sclerotiniaceae</taxon>
        <taxon>Sclerotinia</taxon>
    </lineage>
</organism>
<dbReference type="HOGENOM" id="CLU_2591160_0_0_1"/>
<evidence type="ECO:0000313" key="1">
    <source>
        <dbReference type="EMBL" id="ESZ98604.1"/>
    </source>
</evidence>
<dbReference type="EMBL" id="AYSA01000039">
    <property type="protein sequence ID" value="ESZ98604.1"/>
    <property type="molecule type" value="Genomic_DNA"/>
</dbReference>
<dbReference type="AlphaFoldDB" id="W9CVG7"/>
<reference evidence="1 2" key="1">
    <citation type="journal article" date="2014" name="Genome Announc.">
        <title>Draft genome sequence of Sclerotinia borealis, a psychrophilic plant pathogenic fungus.</title>
        <authorList>
            <person name="Mardanov A.V."/>
            <person name="Beletsky A.V."/>
            <person name="Kadnikov V.V."/>
            <person name="Ignatov A.N."/>
            <person name="Ravin N.V."/>
        </authorList>
    </citation>
    <scope>NUCLEOTIDE SEQUENCE [LARGE SCALE GENOMIC DNA]</scope>
    <source>
        <strain evidence="2">F-4157</strain>
    </source>
</reference>
<comment type="caution">
    <text evidence="1">The sequence shown here is derived from an EMBL/GenBank/DDBJ whole genome shotgun (WGS) entry which is preliminary data.</text>
</comment>
<keyword evidence="2" id="KW-1185">Reference proteome</keyword>
<name>W9CVG7_SCLBF</name>